<keyword evidence="5" id="KW-1185">Reference proteome</keyword>
<evidence type="ECO:0000313" key="4">
    <source>
        <dbReference type="EMBL" id="KIL42128.1"/>
    </source>
</evidence>
<dbReference type="Proteomes" id="UP000031967">
    <property type="component" value="Unassembled WGS sequence"/>
</dbReference>
<dbReference type="InterPro" id="IPR056174">
    <property type="entry name" value="SpoVR_N"/>
</dbReference>
<evidence type="ECO:0000256" key="1">
    <source>
        <dbReference type="SAM" id="MobiDB-lite"/>
    </source>
</evidence>
<dbReference type="Pfam" id="PF04293">
    <property type="entry name" value="SpoVR"/>
    <property type="match status" value="1"/>
</dbReference>
<evidence type="ECO:0000313" key="5">
    <source>
        <dbReference type="Proteomes" id="UP000031967"/>
    </source>
</evidence>
<evidence type="ECO:0000259" key="3">
    <source>
        <dbReference type="Pfam" id="PF24755"/>
    </source>
</evidence>
<feature type="compositionally biased region" description="Basic and acidic residues" evidence="1">
    <location>
        <begin position="169"/>
        <end position="181"/>
    </location>
</feature>
<evidence type="ECO:0000259" key="2">
    <source>
        <dbReference type="Pfam" id="PF04293"/>
    </source>
</evidence>
<dbReference type="PANTHER" id="PTHR30029">
    <property type="entry name" value="STAGE V SPORULATION PROTEIN R"/>
    <property type="match status" value="1"/>
</dbReference>
<accession>A0ABR5AMN7</accession>
<proteinExistence type="predicted"/>
<dbReference type="InterPro" id="IPR057008">
    <property type="entry name" value="SpoVR-like_C"/>
</dbReference>
<feature type="domain" description="SpoVR protein-like N-terminal" evidence="2">
    <location>
        <begin position="5"/>
        <end position="394"/>
    </location>
</feature>
<dbReference type="EMBL" id="JXAK01000003">
    <property type="protein sequence ID" value="KIL42128.1"/>
    <property type="molecule type" value="Genomic_DNA"/>
</dbReference>
<protein>
    <submittedName>
        <fullName evidence="4">Stage V sporulation protein R</fullName>
    </submittedName>
</protein>
<feature type="region of interest" description="Disordered" evidence="1">
    <location>
        <begin position="168"/>
        <end position="199"/>
    </location>
</feature>
<organism evidence="4 5">
    <name type="scientific">Gordoniibacillus kamchatkensis</name>
    <dbReference type="NCBI Taxonomy" id="1590651"/>
    <lineage>
        <taxon>Bacteria</taxon>
        <taxon>Bacillati</taxon>
        <taxon>Bacillota</taxon>
        <taxon>Bacilli</taxon>
        <taxon>Bacillales</taxon>
        <taxon>Paenibacillaceae</taxon>
        <taxon>Gordoniibacillus</taxon>
    </lineage>
</organism>
<name>A0ABR5AMN7_9BACL</name>
<dbReference type="Pfam" id="PF24755">
    <property type="entry name" value="SpoVR_C"/>
    <property type="match status" value="1"/>
</dbReference>
<dbReference type="InterPro" id="IPR007390">
    <property type="entry name" value="Spore_V_R"/>
</dbReference>
<dbReference type="RefSeq" id="WP_041045459.1">
    <property type="nucleotide sequence ID" value="NZ_JXAK01000003.1"/>
</dbReference>
<sequence length="468" mass="55428">MNKDEIAQLERAIEEITDIAKGFGLDFYPMRYEICPADIIYTFGAYGMPTRFSHWSFGKNFHRMKMQYDFGLSKIYELVINSDPCYAFLLEGNSLIQNKLIVAHVLAHCDFFKNNARFSRTNRNMVESMAATAERIRGYELEYGVDEVEAFIDAVLAIQEHIDPSLTKPYRESEQRYDKARGRSGGSKASETHQAAKARRTGYEDLWELDDRAAGNADKDAEPEKRFPPQPEKDLLLFIEEYSTVLEDWQRDIVTMLRDEMLYFWPQLETKIMNEGWASYWHQRILRELDLTEDETIEYSKLNSGVVQPSRHSLNPYYLGLKIFEDIEKRWDRDKIFEVREFDSDQSFIRNYMTKQLVEDLDLYIFEKRGPEWKITDKSWEKIRDQLVYSRVNGGFPVIYVKDGDHARLGELYLIHSYEGVELDLKYVERTMPYIYRLWGRGIHLETVVEDKKVLFTYDGKKHQRRFL</sequence>
<dbReference type="PANTHER" id="PTHR30029:SF2">
    <property type="entry name" value="STAGE V SPORULATION PROTEIN R"/>
    <property type="match status" value="1"/>
</dbReference>
<gene>
    <name evidence="4" type="ORF">SD70_02845</name>
</gene>
<feature type="domain" description="SpoVR-like C-terminal" evidence="3">
    <location>
        <begin position="397"/>
        <end position="448"/>
    </location>
</feature>
<reference evidence="4 5" key="1">
    <citation type="submission" date="2014-12" db="EMBL/GenBank/DDBJ databases">
        <title>Draft genome sequence of Paenibacillus kamchatkensis strain B-2647.</title>
        <authorList>
            <person name="Karlyshev A.V."/>
            <person name="Kudryashova E.B."/>
        </authorList>
    </citation>
    <scope>NUCLEOTIDE SEQUENCE [LARGE SCALE GENOMIC DNA]</scope>
    <source>
        <strain evidence="4 5">VKM B-2647</strain>
    </source>
</reference>
<comment type="caution">
    <text evidence="4">The sequence shown here is derived from an EMBL/GenBank/DDBJ whole genome shotgun (WGS) entry which is preliminary data.</text>
</comment>